<proteinExistence type="predicted"/>
<reference evidence="2 3" key="1">
    <citation type="submission" date="2018-06" db="EMBL/GenBank/DDBJ databases">
        <authorList>
            <consortium name="Pathogen Informatics"/>
            <person name="Doyle S."/>
        </authorList>
    </citation>
    <scope>NUCLEOTIDE SEQUENCE [LARGE SCALE GENOMIC DNA]</scope>
    <source>
        <strain evidence="2 3">NCTC10684</strain>
    </source>
</reference>
<name>A0A380WMS6_AMIAI</name>
<keyword evidence="1" id="KW-0812">Transmembrane</keyword>
<evidence type="ECO:0000313" key="3">
    <source>
        <dbReference type="Proteomes" id="UP000254701"/>
    </source>
</evidence>
<dbReference type="AlphaFoldDB" id="A0A380WMS6"/>
<organism evidence="2 3">
    <name type="scientific">Aminobacter aminovorans</name>
    <name type="common">Chelatobacter heintzii</name>
    <dbReference type="NCBI Taxonomy" id="83263"/>
    <lineage>
        <taxon>Bacteria</taxon>
        <taxon>Pseudomonadati</taxon>
        <taxon>Pseudomonadota</taxon>
        <taxon>Alphaproteobacteria</taxon>
        <taxon>Hyphomicrobiales</taxon>
        <taxon>Phyllobacteriaceae</taxon>
        <taxon>Aminobacter</taxon>
    </lineage>
</organism>
<protein>
    <submittedName>
        <fullName evidence="2">Uncharacterized protein</fullName>
    </submittedName>
</protein>
<feature type="transmembrane region" description="Helical" evidence="1">
    <location>
        <begin position="80"/>
        <end position="100"/>
    </location>
</feature>
<dbReference type="EMBL" id="UFSM01000001">
    <property type="protein sequence ID" value="SUU90313.1"/>
    <property type="molecule type" value="Genomic_DNA"/>
</dbReference>
<evidence type="ECO:0000313" key="2">
    <source>
        <dbReference type="EMBL" id="SUU90313.1"/>
    </source>
</evidence>
<keyword evidence="1" id="KW-0472">Membrane</keyword>
<evidence type="ECO:0000256" key="1">
    <source>
        <dbReference type="SAM" id="Phobius"/>
    </source>
</evidence>
<accession>A0A380WMS6</accession>
<sequence length="102" mass="11297">MIAGLLTTSFLLFWLVTVLLLVVVVARLSRRRELERLTKWRFFSGASSSEQMFEAANSRDLIFFEEARGYLASGIGKAHGMVWGALLLATIGLGLSFAALKM</sequence>
<dbReference type="Proteomes" id="UP000254701">
    <property type="component" value="Unassembled WGS sequence"/>
</dbReference>
<keyword evidence="1" id="KW-1133">Transmembrane helix</keyword>
<gene>
    <name evidence="2" type="ORF">NCTC10684_03567</name>
</gene>
<dbReference type="RefSeq" id="WP_115732327.1">
    <property type="nucleotide sequence ID" value="NZ_BAAAVY010000002.1"/>
</dbReference>